<sequence>MFRIDSGRLPVTGADEEKNGRPVLYVSKPHRYLESSLQNSILVLTVPSSRRMIAISCVVMISPSTSVQPGLIFLHSGWRISKFITNRHPIQTT</sequence>
<dbReference type="EMBL" id="NBII01000003">
    <property type="protein sequence ID" value="PAV21103.1"/>
    <property type="molecule type" value="Genomic_DNA"/>
</dbReference>
<dbReference type="InParanoid" id="A0A286UNC9"/>
<name>A0A286UNC9_9AGAM</name>
<dbReference type="Proteomes" id="UP000217199">
    <property type="component" value="Unassembled WGS sequence"/>
</dbReference>
<evidence type="ECO:0000313" key="1">
    <source>
        <dbReference type="EMBL" id="PAV21103.1"/>
    </source>
</evidence>
<dbReference type="AlphaFoldDB" id="A0A286UNC9"/>
<evidence type="ECO:0000313" key="2">
    <source>
        <dbReference type="Proteomes" id="UP000217199"/>
    </source>
</evidence>
<protein>
    <submittedName>
        <fullName evidence="1">Uncharacterized protein</fullName>
    </submittedName>
</protein>
<reference evidence="1 2" key="1">
    <citation type="journal article" date="2017" name="Mol. Ecol.">
        <title>Comparative and population genomic landscape of Phellinus noxius: A hypervariable fungus causing root rot in trees.</title>
        <authorList>
            <person name="Chung C.L."/>
            <person name="Lee T.J."/>
            <person name="Akiba M."/>
            <person name="Lee H.H."/>
            <person name="Kuo T.H."/>
            <person name="Liu D."/>
            <person name="Ke H.M."/>
            <person name="Yokoi T."/>
            <person name="Roa M.B."/>
            <person name="Lu M.J."/>
            <person name="Chang Y.Y."/>
            <person name="Ann P.J."/>
            <person name="Tsai J.N."/>
            <person name="Chen C.Y."/>
            <person name="Tzean S.S."/>
            <person name="Ota Y."/>
            <person name="Hattori T."/>
            <person name="Sahashi N."/>
            <person name="Liou R.F."/>
            <person name="Kikuchi T."/>
            <person name="Tsai I.J."/>
        </authorList>
    </citation>
    <scope>NUCLEOTIDE SEQUENCE [LARGE SCALE GENOMIC DNA]</scope>
    <source>
        <strain evidence="1 2">FFPRI411160</strain>
    </source>
</reference>
<proteinExistence type="predicted"/>
<accession>A0A286UNC9</accession>
<gene>
    <name evidence="1" type="ORF">PNOK_0373000</name>
</gene>
<comment type="caution">
    <text evidence="1">The sequence shown here is derived from an EMBL/GenBank/DDBJ whole genome shotgun (WGS) entry which is preliminary data.</text>
</comment>
<organism evidence="1 2">
    <name type="scientific">Pyrrhoderma noxium</name>
    <dbReference type="NCBI Taxonomy" id="2282107"/>
    <lineage>
        <taxon>Eukaryota</taxon>
        <taxon>Fungi</taxon>
        <taxon>Dikarya</taxon>
        <taxon>Basidiomycota</taxon>
        <taxon>Agaricomycotina</taxon>
        <taxon>Agaricomycetes</taxon>
        <taxon>Hymenochaetales</taxon>
        <taxon>Hymenochaetaceae</taxon>
        <taxon>Pyrrhoderma</taxon>
    </lineage>
</organism>
<keyword evidence="2" id="KW-1185">Reference proteome</keyword>